<protein>
    <submittedName>
        <fullName evidence="1">Uncharacterized protein</fullName>
    </submittedName>
</protein>
<dbReference type="Pfam" id="PF21853">
    <property type="entry name" value="DUF6912"/>
    <property type="match status" value="1"/>
</dbReference>
<dbReference type="Proteomes" id="UP001555826">
    <property type="component" value="Unassembled WGS sequence"/>
</dbReference>
<gene>
    <name evidence="1" type="ORF">AB1207_14740</name>
</gene>
<dbReference type="InterPro" id="IPR054206">
    <property type="entry name" value="DUF6912"/>
</dbReference>
<organism evidence="1 2">
    <name type="scientific">Kineococcus endophyticus</name>
    <dbReference type="NCBI Taxonomy" id="1181883"/>
    <lineage>
        <taxon>Bacteria</taxon>
        <taxon>Bacillati</taxon>
        <taxon>Actinomycetota</taxon>
        <taxon>Actinomycetes</taxon>
        <taxon>Kineosporiales</taxon>
        <taxon>Kineosporiaceae</taxon>
        <taxon>Kineococcus</taxon>
    </lineage>
</organism>
<dbReference type="RefSeq" id="WP_367639143.1">
    <property type="nucleotide sequence ID" value="NZ_JBFNQN010000010.1"/>
</dbReference>
<evidence type="ECO:0000313" key="2">
    <source>
        <dbReference type="Proteomes" id="UP001555826"/>
    </source>
</evidence>
<keyword evidence="2" id="KW-1185">Reference proteome</keyword>
<accession>A0ABV3P8P5</accession>
<proteinExistence type="predicted"/>
<dbReference type="EMBL" id="JBFNQN010000010">
    <property type="protein sequence ID" value="MEW9266008.1"/>
    <property type="molecule type" value="Genomic_DNA"/>
</dbReference>
<name>A0ABV3P8P5_9ACTN</name>
<reference evidence="1 2" key="1">
    <citation type="submission" date="2024-07" db="EMBL/GenBank/DDBJ databases">
        <authorList>
            <person name="Thanompreechachai J."/>
            <person name="Duangmal K."/>
        </authorList>
    </citation>
    <scope>NUCLEOTIDE SEQUENCE [LARGE SCALE GENOMIC DNA]</scope>
    <source>
        <strain evidence="1 2">KCTC 19886</strain>
    </source>
</reference>
<comment type="caution">
    <text evidence="1">The sequence shown here is derived from an EMBL/GenBank/DDBJ whole genome shotgun (WGS) entry which is preliminary data.</text>
</comment>
<sequence length="175" mass="18349">MRVYWPTTLAALARLADTAELAAAPVTVHAVTPTLRDYYADADPRDLEEELEYVAMTDAAGESVRMLAAEAAGGAARRVVLALDVPDAAVEVGRAGWAAPERSQVRLTVPLTLDDLASVHVDDGDAEADVRAAVAALPAADAGDEDAQFTVEACEGHDLLWYDAGELPILLSVGP</sequence>
<evidence type="ECO:0000313" key="1">
    <source>
        <dbReference type="EMBL" id="MEW9266008.1"/>
    </source>
</evidence>